<evidence type="ECO:0000256" key="3">
    <source>
        <dbReference type="ARBA" id="ARBA00022989"/>
    </source>
</evidence>
<dbReference type="Gene3D" id="1.20.1720.10">
    <property type="entry name" value="Multidrug resistance protein D"/>
    <property type="match status" value="1"/>
</dbReference>
<feature type="transmembrane region" description="Helical" evidence="6">
    <location>
        <begin position="354"/>
        <end position="377"/>
    </location>
</feature>
<dbReference type="RefSeq" id="WP_159485442.1">
    <property type="nucleotide sequence ID" value="NZ_BLIP01000001.1"/>
</dbReference>
<evidence type="ECO:0000313" key="10">
    <source>
        <dbReference type="Proteomes" id="UP000429552"/>
    </source>
</evidence>
<sequence length="461" mass="46439">MRKWWPLVAVCLGTFLFLLDTTVLSVVLPGTGEELDASLSALQWVANIYTLVLAVLMLTMGALVDRLGARTVYVVGLTVFGIASLVCGLAPDAGVLIAARGVQGIGGAAMAVTTFALIGSVYRGPDMGRAMGIFGAVTGLAAAVGPMLGGVLTQYLSWRAVFFLNLPLVAVTVALSLRVLAAGRPGTGRRIDLPGMAAFAACAGSLTYALTLAADEGWTSPAALGLLTLATLSLVVFTRIELRSGAPLLDVRLFSRASFSGVMMCVAASTAAFAALVYTSVWLQSGLGLGPVRAGLALMPLALASFATSLISGRRLHGRSPRAILATGLLLSGIGCALQAGLDADSSAGSLAAGLALTGIGVGLMGPAMGAAVFAALPPERGGMAAGAMTTFRQLGQTLGVAAFGLLFQHHGGAMSEGLNRVLIAAAATGIIGSALACAFVPKPAAAKATGTRPRNLTGSR</sequence>
<dbReference type="EMBL" id="CP114202">
    <property type="protein sequence ID" value="WAT95974.1"/>
    <property type="molecule type" value="Genomic_DNA"/>
</dbReference>
<keyword evidence="4 6" id="KW-0472">Membrane</keyword>
<keyword evidence="2 6" id="KW-0812">Transmembrane</keyword>
<keyword evidence="5" id="KW-0046">Antibiotic resistance</keyword>
<evidence type="ECO:0000256" key="5">
    <source>
        <dbReference type="ARBA" id="ARBA00023251"/>
    </source>
</evidence>
<dbReference type="InterPro" id="IPR011701">
    <property type="entry name" value="MFS"/>
</dbReference>
<dbReference type="SUPFAM" id="SSF103473">
    <property type="entry name" value="MFS general substrate transporter"/>
    <property type="match status" value="1"/>
</dbReference>
<evidence type="ECO:0000256" key="1">
    <source>
        <dbReference type="ARBA" id="ARBA00004651"/>
    </source>
</evidence>
<dbReference type="Gene3D" id="1.20.1250.20">
    <property type="entry name" value="MFS general substrate transporter like domains"/>
    <property type="match status" value="1"/>
</dbReference>
<comment type="subcellular location">
    <subcellularLocation>
        <location evidence="1">Cell membrane</location>
        <topology evidence="1">Multi-pass membrane protein</topology>
    </subcellularLocation>
</comment>
<feature type="transmembrane region" description="Helical" evidence="6">
    <location>
        <begin position="294"/>
        <end position="311"/>
    </location>
</feature>
<organism evidence="8 10">
    <name type="scientific">Streptomyces nigrescens</name>
    <dbReference type="NCBI Taxonomy" id="1920"/>
    <lineage>
        <taxon>Bacteria</taxon>
        <taxon>Bacillati</taxon>
        <taxon>Actinomycetota</taxon>
        <taxon>Actinomycetes</taxon>
        <taxon>Kitasatosporales</taxon>
        <taxon>Streptomycetaceae</taxon>
        <taxon>Streptomyces</taxon>
    </lineage>
</organism>
<evidence type="ECO:0000256" key="4">
    <source>
        <dbReference type="ARBA" id="ARBA00023136"/>
    </source>
</evidence>
<proteinExistence type="predicted"/>
<keyword evidence="11" id="KW-1185">Reference proteome</keyword>
<dbReference type="PROSITE" id="PS50850">
    <property type="entry name" value="MFS"/>
    <property type="match status" value="1"/>
</dbReference>
<keyword evidence="3 6" id="KW-1133">Transmembrane helix</keyword>
<feature type="transmembrane region" description="Helical" evidence="6">
    <location>
        <begin position="220"/>
        <end position="240"/>
    </location>
</feature>
<dbReference type="EMBL" id="BLIP01000001">
    <property type="protein sequence ID" value="GFE21287.1"/>
    <property type="molecule type" value="Genomic_DNA"/>
</dbReference>
<dbReference type="GO" id="GO:0005886">
    <property type="term" value="C:plasma membrane"/>
    <property type="evidence" value="ECO:0007669"/>
    <property type="project" value="UniProtKB-SubCell"/>
</dbReference>
<dbReference type="Pfam" id="PF07690">
    <property type="entry name" value="MFS_1"/>
    <property type="match status" value="1"/>
</dbReference>
<feature type="transmembrane region" description="Helical" evidence="6">
    <location>
        <begin position="71"/>
        <end position="91"/>
    </location>
</feature>
<evidence type="ECO:0000313" key="11">
    <source>
        <dbReference type="Proteomes" id="UP001210609"/>
    </source>
</evidence>
<dbReference type="PANTHER" id="PTHR42718">
    <property type="entry name" value="MAJOR FACILITATOR SUPERFAMILY MULTIDRUG TRANSPORTER MFSC"/>
    <property type="match status" value="1"/>
</dbReference>
<protein>
    <submittedName>
        <fullName evidence="8">MFS transporter</fullName>
    </submittedName>
</protein>
<dbReference type="CDD" id="cd17321">
    <property type="entry name" value="MFS_MMR_MDR_like"/>
    <property type="match status" value="1"/>
</dbReference>
<dbReference type="PRINTS" id="PR01036">
    <property type="entry name" value="TCRTETB"/>
</dbReference>
<dbReference type="InterPro" id="IPR036259">
    <property type="entry name" value="MFS_trans_sf"/>
</dbReference>
<feature type="domain" description="Major facilitator superfamily (MFS) profile" evidence="7">
    <location>
        <begin position="6"/>
        <end position="445"/>
    </location>
</feature>
<dbReference type="GO" id="GO:0046677">
    <property type="term" value="P:response to antibiotic"/>
    <property type="evidence" value="ECO:0007669"/>
    <property type="project" value="UniProtKB-KW"/>
</dbReference>
<evidence type="ECO:0000313" key="8">
    <source>
        <dbReference type="EMBL" id="GFE21287.1"/>
    </source>
</evidence>
<evidence type="ECO:0000313" key="9">
    <source>
        <dbReference type="EMBL" id="WAT95974.1"/>
    </source>
</evidence>
<feature type="transmembrane region" description="Helical" evidence="6">
    <location>
        <begin position="261"/>
        <end position="282"/>
    </location>
</feature>
<name>A0A640TC34_STRNI</name>
<feature type="transmembrane region" description="Helical" evidence="6">
    <location>
        <begin position="160"/>
        <end position="181"/>
    </location>
</feature>
<evidence type="ECO:0000259" key="7">
    <source>
        <dbReference type="PROSITE" id="PS50850"/>
    </source>
</evidence>
<feature type="transmembrane region" description="Helical" evidence="6">
    <location>
        <begin position="41"/>
        <end position="64"/>
    </location>
</feature>
<feature type="transmembrane region" description="Helical" evidence="6">
    <location>
        <begin position="193"/>
        <end position="214"/>
    </location>
</feature>
<gene>
    <name evidence="8" type="ORF">Sliba_17400</name>
    <name evidence="9" type="ORF">STRLI_001756</name>
</gene>
<dbReference type="Proteomes" id="UP001210609">
    <property type="component" value="Chromosome"/>
</dbReference>
<feature type="transmembrane region" description="Helical" evidence="6">
    <location>
        <begin position="97"/>
        <end position="118"/>
    </location>
</feature>
<dbReference type="InterPro" id="IPR020846">
    <property type="entry name" value="MFS_dom"/>
</dbReference>
<feature type="transmembrane region" description="Helical" evidence="6">
    <location>
        <begin position="422"/>
        <end position="441"/>
    </location>
</feature>
<feature type="transmembrane region" description="Helical" evidence="6">
    <location>
        <begin position="323"/>
        <end position="342"/>
    </location>
</feature>
<dbReference type="PANTHER" id="PTHR42718:SF49">
    <property type="entry name" value="EXPORT PROTEIN"/>
    <property type="match status" value="1"/>
</dbReference>
<reference evidence="9 11" key="2">
    <citation type="submission" date="2022-12" db="EMBL/GenBank/DDBJ databases">
        <authorList>
            <person name="Ruckert C."/>
            <person name="Busche T."/>
            <person name="Kalinowski J."/>
            <person name="Wittmann C."/>
        </authorList>
    </citation>
    <scope>NUCLEOTIDE SEQUENCE [LARGE SCALE GENOMIC DNA]</scope>
    <source>
        <strain evidence="9 11">DSM 40555</strain>
    </source>
</reference>
<dbReference type="AlphaFoldDB" id="A0A640TC34"/>
<evidence type="ECO:0000256" key="2">
    <source>
        <dbReference type="ARBA" id="ARBA00022692"/>
    </source>
</evidence>
<accession>A0A640TC34</accession>
<feature type="transmembrane region" description="Helical" evidence="6">
    <location>
        <begin position="398"/>
        <end position="416"/>
    </location>
</feature>
<reference evidence="8 10" key="1">
    <citation type="submission" date="2019-12" db="EMBL/GenBank/DDBJ databases">
        <title>Whole genome shotgun sequence of Streptomyces libani subsp. libani NBRC 13452.</title>
        <authorList>
            <person name="Ichikawa N."/>
            <person name="Kimura A."/>
            <person name="Kitahashi Y."/>
            <person name="Komaki H."/>
            <person name="Tamura T."/>
        </authorList>
    </citation>
    <scope>NUCLEOTIDE SEQUENCE [LARGE SCALE GENOMIC DNA]</scope>
    <source>
        <strain evidence="8 10">NBRC 13452</strain>
    </source>
</reference>
<dbReference type="Proteomes" id="UP000429552">
    <property type="component" value="Unassembled WGS sequence"/>
</dbReference>
<evidence type="ECO:0000256" key="6">
    <source>
        <dbReference type="SAM" id="Phobius"/>
    </source>
</evidence>
<feature type="transmembrane region" description="Helical" evidence="6">
    <location>
        <begin position="130"/>
        <end position="148"/>
    </location>
</feature>
<dbReference type="GO" id="GO:0022857">
    <property type="term" value="F:transmembrane transporter activity"/>
    <property type="evidence" value="ECO:0007669"/>
    <property type="project" value="InterPro"/>
</dbReference>